<dbReference type="InterPro" id="IPR052354">
    <property type="entry name" value="Cell_Wall_Dynamics_Protein"/>
</dbReference>
<dbReference type="GO" id="GO:0004568">
    <property type="term" value="F:chitinase activity"/>
    <property type="evidence" value="ECO:0007669"/>
    <property type="project" value="InterPro"/>
</dbReference>
<name>A0A6M8U8Y7_9GAMM</name>
<dbReference type="RefSeq" id="WP_173634129.1">
    <property type="nucleotide sequence ID" value="NZ_CP054212.1"/>
</dbReference>
<dbReference type="InterPro" id="IPR000726">
    <property type="entry name" value="Glyco_hydro_19_cat"/>
</dbReference>
<keyword evidence="2" id="KW-0378">Hydrolase</keyword>
<dbReference type="InterPro" id="IPR023346">
    <property type="entry name" value="Lysozyme-like_dom_sf"/>
</dbReference>
<reference evidence="2 3" key="1">
    <citation type="submission" date="2020-06" db="EMBL/GenBank/DDBJ databases">
        <title>Genome sequence of Paramixta manurensis strain PD-1.</title>
        <authorList>
            <person name="Lee C.W."/>
            <person name="Kim J."/>
        </authorList>
    </citation>
    <scope>NUCLEOTIDE SEQUENCE [LARGE SCALE GENOMIC DNA]</scope>
    <source>
        <strain evidence="2 3">PD-1</strain>
    </source>
</reference>
<sequence>MTVSITYGLLKSIANRYISDHQKHDIQEANFRALPPAMNLWFPHYGITTKLRVAHFLAQSCVETQDFLYMTENPAHGGKEYEPDTRAGHNVGNKFPGDGPKYIGRGLLHLTGRENYQRYGDKFNEDLVNHPERVAEEYSLAVRTACAFWSSKGLNRLADDDNFMQITYIINGGYNGKPRREEALKKIKLALHIK</sequence>
<dbReference type="Proteomes" id="UP000505325">
    <property type="component" value="Chromosome"/>
</dbReference>
<dbReference type="PANTHER" id="PTHR34408">
    <property type="entry name" value="FAMILY PROTEIN, PUTATIVE-RELATED"/>
    <property type="match status" value="1"/>
</dbReference>
<dbReference type="SUPFAM" id="SSF53955">
    <property type="entry name" value="Lysozyme-like"/>
    <property type="match status" value="1"/>
</dbReference>
<protein>
    <submittedName>
        <fullName evidence="2">Glycoside hydrolase family protein</fullName>
    </submittedName>
</protein>
<gene>
    <name evidence="2" type="ORF">PMPD1_2223</name>
</gene>
<dbReference type="Gene3D" id="1.10.530.10">
    <property type="match status" value="1"/>
</dbReference>
<dbReference type="GO" id="GO:0016998">
    <property type="term" value="P:cell wall macromolecule catabolic process"/>
    <property type="evidence" value="ECO:0007669"/>
    <property type="project" value="InterPro"/>
</dbReference>
<keyword evidence="3" id="KW-1185">Reference proteome</keyword>
<dbReference type="AlphaFoldDB" id="A0A6M8U8Y7"/>
<dbReference type="KEGG" id="pmak:PMPD1_2223"/>
<evidence type="ECO:0000259" key="1">
    <source>
        <dbReference type="Pfam" id="PF00182"/>
    </source>
</evidence>
<dbReference type="EMBL" id="CP054212">
    <property type="protein sequence ID" value="QKJ87168.1"/>
    <property type="molecule type" value="Genomic_DNA"/>
</dbReference>
<feature type="domain" description="Glycoside hydrolase family 19 catalytic" evidence="1">
    <location>
        <begin position="48"/>
        <end position="152"/>
    </location>
</feature>
<organism evidence="2 3">
    <name type="scientific">Paramixta manurensis</name>
    <dbReference type="NCBI Taxonomy" id="2740817"/>
    <lineage>
        <taxon>Bacteria</taxon>
        <taxon>Pseudomonadati</taxon>
        <taxon>Pseudomonadota</taxon>
        <taxon>Gammaproteobacteria</taxon>
        <taxon>Enterobacterales</taxon>
        <taxon>Erwiniaceae</taxon>
        <taxon>Paramixta</taxon>
    </lineage>
</organism>
<dbReference type="Pfam" id="PF00182">
    <property type="entry name" value="Glyco_hydro_19"/>
    <property type="match status" value="1"/>
</dbReference>
<evidence type="ECO:0000313" key="2">
    <source>
        <dbReference type="EMBL" id="QKJ87168.1"/>
    </source>
</evidence>
<accession>A0A6M8U8Y7</accession>
<dbReference type="PANTHER" id="PTHR34408:SF2">
    <property type="entry name" value="CELL WALL-BINDING PROTEIN YWSB"/>
    <property type="match status" value="1"/>
</dbReference>
<dbReference type="GO" id="GO:0006032">
    <property type="term" value="P:chitin catabolic process"/>
    <property type="evidence" value="ECO:0007669"/>
    <property type="project" value="InterPro"/>
</dbReference>
<proteinExistence type="predicted"/>
<evidence type="ECO:0000313" key="3">
    <source>
        <dbReference type="Proteomes" id="UP000505325"/>
    </source>
</evidence>